<accession>A0ABU7J2R2</accession>
<comment type="caution">
    <text evidence="2">The sequence shown here is derived from an EMBL/GenBank/DDBJ whole genome shotgun (WGS) entry which is preliminary data.</text>
</comment>
<evidence type="ECO:0000313" key="2">
    <source>
        <dbReference type="EMBL" id="MEE2000756.1"/>
    </source>
</evidence>
<proteinExistence type="predicted"/>
<dbReference type="RefSeq" id="WP_330127896.1">
    <property type="nucleotide sequence ID" value="NZ_JAUHLI010000004.1"/>
</dbReference>
<dbReference type="InterPro" id="IPR018717">
    <property type="entry name" value="DUF2241"/>
</dbReference>
<organism evidence="2 3">
    <name type="scientific">Alkalimonas cellulosilytica</name>
    <dbReference type="NCBI Taxonomy" id="3058395"/>
    <lineage>
        <taxon>Bacteria</taxon>
        <taxon>Pseudomonadati</taxon>
        <taxon>Pseudomonadota</taxon>
        <taxon>Gammaproteobacteria</taxon>
        <taxon>Alkalimonas</taxon>
    </lineage>
</organism>
<gene>
    <name evidence="2" type="ORF">QWY20_04770</name>
</gene>
<dbReference type="Proteomes" id="UP001336314">
    <property type="component" value="Unassembled WGS sequence"/>
</dbReference>
<reference evidence="2 3" key="1">
    <citation type="submission" date="2023-07" db="EMBL/GenBank/DDBJ databases">
        <title>Alkalimonas sp., MEB108 novel, alkaliphilic bacterium isolated from Lonar Lake, India.</title>
        <authorList>
            <person name="Joshi A."/>
            <person name="Thite S."/>
        </authorList>
    </citation>
    <scope>NUCLEOTIDE SEQUENCE [LARGE SCALE GENOMIC DNA]</scope>
    <source>
        <strain evidence="2 3">MEB108</strain>
    </source>
</reference>
<protein>
    <submittedName>
        <fullName evidence="2">ACT domain-containing protein</fullName>
    </submittedName>
</protein>
<evidence type="ECO:0000259" key="1">
    <source>
        <dbReference type="Pfam" id="PF10000"/>
    </source>
</evidence>
<dbReference type="SUPFAM" id="SSF55021">
    <property type="entry name" value="ACT-like"/>
    <property type="match status" value="2"/>
</dbReference>
<name>A0ABU7J2R2_9GAMM</name>
<keyword evidence="3" id="KW-1185">Reference proteome</keyword>
<dbReference type="Gene3D" id="3.30.2130.10">
    <property type="entry name" value="VC0802-like"/>
    <property type="match status" value="1"/>
</dbReference>
<evidence type="ECO:0000313" key="3">
    <source>
        <dbReference type="Proteomes" id="UP001336314"/>
    </source>
</evidence>
<dbReference type="Pfam" id="PF10000">
    <property type="entry name" value="ACT_3"/>
    <property type="match status" value="1"/>
</dbReference>
<dbReference type="PANTHER" id="PTHR39199">
    <property type="entry name" value="BLR5128 PROTEIN"/>
    <property type="match status" value="1"/>
</dbReference>
<dbReference type="PANTHER" id="PTHR39199:SF1">
    <property type="entry name" value="BLR5128 PROTEIN"/>
    <property type="match status" value="1"/>
</dbReference>
<dbReference type="EMBL" id="JAUHLI010000004">
    <property type="protein sequence ID" value="MEE2000756.1"/>
    <property type="molecule type" value="Genomic_DNA"/>
</dbReference>
<feature type="domain" description="DUF2241" evidence="1">
    <location>
        <begin position="6"/>
        <end position="74"/>
    </location>
</feature>
<sequence>MTANTAITELDALLASLNPELQPAEYVYCSVPGPVSTYLALQPLASFTEPEGLTLVLEKSRAEAAGLSCSGCFRQITLTVHSSLEAVGLTAAVSSALAAAGISANVMAAYYHDHIFVPADKADEAMAALAAIRASE</sequence>
<dbReference type="InterPro" id="IPR045865">
    <property type="entry name" value="ACT-like_dom_sf"/>
</dbReference>